<dbReference type="Pfam" id="PF08241">
    <property type="entry name" value="Methyltransf_11"/>
    <property type="match status" value="1"/>
</dbReference>
<reference evidence="2 3" key="1">
    <citation type="journal article" date="2019" name="Int. J. Syst. Evol. Microbiol.">
        <title>The Global Catalogue of Microorganisms (GCM) 10K type strain sequencing project: providing services to taxonomists for standard genome sequencing and annotation.</title>
        <authorList>
            <consortium name="The Broad Institute Genomics Platform"/>
            <consortium name="The Broad Institute Genome Sequencing Center for Infectious Disease"/>
            <person name="Wu L."/>
            <person name="Ma J."/>
        </authorList>
    </citation>
    <scope>NUCLEOTIDE SEQUENCE [LARGE SCALE GENOMIC DNA]</scope>
    <source>
        <strain evidence="2 3">CGMCC 1.12125</strain>
    </source>
</reference>
<name>A0ABD6CD40_9EURY</name>
<dbReference type="EC" id="2.1.1.-" evidence="2"/>
<sequence length="182" mass="19890">MDREARYVKEQVSGADRILDVGCGIGSLEERFPEREILGLDRSATMLHAARDRVAAPFIRGDATALPIATASVDAVVCISTLEFIPDIDAVLTEAARVLDSDGTLVTLLLNTHSEYVQSNLQRDGSYFQRMVHRDSAKLADTILEYVDGEQEFFLSISDEEIFESADPAKAAISAVVGTPRE</sequence>
<evidence type="ECO:0000259" key="1">
    <source>
        <dbReference type="Pfam" id="PF08241"/>
    </source>
</evidence>
<protein>
    <submittedName>
        <fullName evidence="2">Class I SAM-dependent methyltransferase</fullName>
        <ecNumber evidence="2">2.1.1.-</ecNumber>
    </submittedName>
</protein>
<dbReference type="EMBL" id="JBHUDJ010000009">
    <property type="protein sequence ID" value="MFD1588148.1"/>
    <property type="molecule type" value="Genomic_DNA"/>
</dbReference>
<dbReference type="InterPro" id="IPR013216">
    <property type="entry name" value="Methyltransf_11"/>
</dbReference>
<proteinExistence type="predicted"/>
<dbReference type="RefSeq" id="WP_379814598.1">
    <property type="nucleotide sequence ID" value="NZ_JBHUDJ010000009.1"/>
</dbReference>
<dbReference type="CDD" id="cd02440">
    <property type="entry name" value="AdoMet_MTases"/>
    <property type="match status" value="1"/>
</dbReference>
<gene>
    <name evidence="2" type="ORF">ACFR9U_14285</name>
</gene>
<keyword evidence="2" id="KW-0808">Transferase</keyword>
<accession>A0ABD6CD40</accession>
<keyword evidence="2" id="KW-0489">Methyltransferase</keyword>
<dbReference type="SUPFAM" id="SSF53335">
    <property type="entry name" value="S-adenosyl-L-methionine-dependent methyltransferases"/>
    <property type="match status" value="1"/>
</dbReference>
<feature type="domain" description="Methyltransferase type 11" evidence="1">
    <location>
        <begin position="19"/>
        <end position="106"/>
    </location>
</feature>
<dbReference type="GO" id="GO:0008168">
    <property type="term" value="F:methyltransferase activity"/>
    <property type="evidence" value="ECO:0007669"/>
    <property type="project" value="UniProtKB-KW"/>
</dbReference>
<dbReference type="Gene3D" id="3.40.50.150">
    <property type="entry name" value="Vaccinia Virus protein VP39"/>
    <property type="match status" value="1"/>
</dbReference>
<keyword evidence="3" id="KW-1185">Reference proteome</keyword>
<dbReference type="AlphaFoldDB" id="A0ABD6CD40"/>
<dbReference type="PANTHER" id="PTHR43591">
    <property type="entry name" value="METHYLTRANSFERASE"/>
    <property type="match status" value="1"/>
</dbReference>
<dbReference type="Proteomes" id="UP001597119">
    <property type="component" value="Unassembled WGS sequence"/>
</dbReference>
<evidence type="ECO:0000313" key="3">
    <source>
        <dbReference type="Proteomes" id="UP001597119"/>
    </source>
</evidence>
<dbReference type="InterPro" id="IPR029063">
    <property type="entry name" value="SAM-dependent_MTases_sf"/>
</dbReference>
<dbReference type="GO" id="GO:0032259">
    <property type="term" value="P:methylation"/>
    <property type="evidence" value="ECO:0007669"/>
    <property type="project" value="UniProtKB-KW"/>
</dbReference>
<evidence type="ECO:0000313" key="2">
    <source>
        <dbReference type="EMBL" id="MFD1588148.1"/>
    </source>
</evidence>
<dbReference type="PANTHER" id="PTHR43591:SF110">
    <property type="entry name" value="RHODANESE DOMAIN-CONTAINING PROTEIN"/>
    <property type="match status" value="1"/>
</dbReference>
<organism evidence="2 3">
    <name type="scientific">Halorientalis brevis</name>
    <dbReference type="NCBI Taxonomy" id="1126241"/>
    <lineage>
        <taxon>Archaea</taxon>
        <taxon>Methanobacteriati</taxon>
        <taxon>Methanobacteriota</taxon>
        <taxon>Stenosarchaea group</taxon>
        <taxon>Halobacteria</taxon>
        <taxon>Halobacteriales</taxon>
        <taxon>Haloarculaceae</taxon>
        <taxon>Halorientalis</taxon>
    </lineage>
</organism>
<comment type="caution">
    <text evidence="2">The sequence shown here is derived from an EMBL/GenBank/DDBJ whole genome shotgun (WGS) entry which is preliminary data.</text>
</comment>